<feature type="non-terminal residue" evidence="2">
    <location>
        <position position="1"/>
    </location>
</feature>
<feature type="region of interest" description="Disordered" evidence="1">
    <location>
        <begin position="1"/>
        <end position="21"/>
    </location>
</feature>
<proteinExistence type="predicted"/>
<organism evidence="2 3">
    <name type="scientific">Araneus ventricosus</name>
    <name type="common">Orbweaver spider</name>
    <name type="synonym">Epeira ventricosa</name>
    <dbReference type="NCBI Taxonomy" id="182803"/>
    <lineage>
        <taxon>Eukaryota</taxon>
        <taxon>Metazoa</taxon>
        <taxon>Ecdysozoa</taxon>
        <taxon>Arthropoda</taxon>
        <taxon>Chelicerata</taxon>
        <taxon>Arachnida</taxon>
        <taxon>Araneae</taxon>
        <taxon>Araneomorphae</taxon>
        <taxon>Entelegynae</taxon>
        <taxon>Araneoidea</taxon>
        <taxon>Araneidae</taxon>
        <taxon>Araneus</taxon>
    </lineage>
</organism>
<dbReference type="Proteomes" id="UP000499080">
    <property type="component" value="Unassembled WGS sequence"/>
</dbReference>
<sequence>HPWINGAPGLQPNGKEGPEHNRGELPCLDCHLDWTFFATSGYNPISPMEKKVLSIIGESCRVWNCHLDCSLPDSPFVSQYAPF</sequence>
<evidence type="ECO:0000256" key="1">
    <source>
        <dbReference type="SAM" id="MobiDB-lite"/>
    </source>
</evidence>
<comment type="caution">
    <text evidence="2">The sequence shown here is derived from an EMBL/GenBank/DDBJ whole genome shotgun (WGS) entry which is preliminary data.</text>
</comment>
<dbReference type="AlphaFoldDB" id="A0A4Y2RH86"/>
<dbReference type="EMBL" id="BGPR01145011">
    <property type="protein sequence ID" value="GBN75114.1"/>
    <property type="molecule type" value="Genomic_DNA"/>
</dbReference>
<evidence type="ECO:0000313" key="3">
    <source>
        <dbReference type="Proteomes" id="UP000499080"/>
    </source>
</evidence>
<gene>
    <name evidence="2" type="ORF">AVEN_214315_1</name>
</gene>
<name>A0A4Y2RH86_ARAVE</name>
<evidence type="ECO:0000313" key="2">
    <source>
        <dbReference type="EMBL" id="GBN75114.1"/>
    </source>
</evidence>
<reference evidence="2 3" key="1">
    <citation type="journal article" date="2019" name="Sci. Rep.">
        <title>Orb-weaving spider Araneus ventricosus genome elucidates the spidroin gene catalogue.</title>
        <authorList>
            <person name="Kono N."/>
            <person name="Nakamura H."/>
            <person name="Ohtoshi R."/>
            <person name="Moran D.A.P."/>
            <person name="Shinohara A."/>
            <person name="Yoshida Y."/>
            <person name="Fujiwara M."/>
            <person name="Mori M."/>
            <person name="Tomita M."/>
            <person name="Arakawa K."/>
        </authorList>
    </citation>
    <scope>NUCLEOTIDE SEQUENCE [LARGE SCALE GENOMIC DNA]</scope>
</reference>
<keyword evidence="3" id="KW-1185">Reference proteome</keyword>
<protein>
    <submittedName>
        <fullName evidence="2">Uncharacterized protein</fullName>
    </submittedName>
</protein>
<accession>A0A4Y2RH86</accession>